<name>A0AAD8XTN5_9STRA</name>
<gene>
    <name evidence="1" type="ORF">QTG54_015805</name>
</gene>
<keyword evidence="2" id="KW-1185">Reference proteome</keyword>
<accession>A0AAD8XTN5</accession>
<comment type="caution">
    <text evidence="1">The sequence shown here is derived from an EMBL/GenBank/DDBJ whole genome shotgun (WGS) entry which is preliminary data.</text>
</comment>
<evidence type="ECO:0000313" key="2">
    <source>
        <dbReference type="Proteomes" id="UP001224775"/>
    </source>
</evidence>
<dbReference type="AlphaFoldDB" id="A0AAD8XTN5"/>
<protein>
    <submittedName>
        <fullName evidence="1">Uncharacterized protein</fullName>
    </submittedName>
</protein>
<dbReference type="EMBL" id="JATAAI010000048">
    <property type="protein sequence ID" value="KAK1733517.1"/>
    <property type="molecule type" value="Genomic_DNA"/>
</dbReference>
<dbReference type="Proteomes" id="UP001224775">
    <property type="component" value="Unassembled WGS sequence"/>
</dbReference>
<sequence length="87" mass="10181">MVWMDEKESIIEGLNFLNESNISLGNEIIALKTEKKFLQVMILSFLGENVELRSVTNSLLERNDWLERWKSTIVDTLQELEHQGDQE</sequence>
<proteinExistence type="predicted"/>
<reference evidence="1" key="1">
    <citation type="submission" date="2023-06" db="EMBL/GenBank/DDBJ databases">
        <title>Survivors Of The Sea: Transcriptome response of Skeletonema marinoi to long-term dormancy.</title>
        <authorList>
            <person name="Pinder M.I.M."/>
            <person name="Kourtchenko O."/>
            <person name="Robertson E.K."/>
            <person name="Larsson T."/>
            <person name="Maumus F."/>
            <person name="Osuna-Cruz C.M."/>
            <person name="Vancaester E."/>
            <person name="Stenow R."/>
            <person name="Vandepoele K."/>
            <person name="Ploug H."/>
            <person name="Bruchert V."/>
            <person name="Godhe A."/>
            <person name="Topel M."/>
        </authorList>
    </citation>
    <scope>NUCLEOTIDE SEQUENCE</scope>
    <source>
        <strain evidence="1">R05AC</strain>
    </source>
</reference>
<evidence type="ECO:0000313" key="1">
    <source>
        <dbReference type="EMBL" id="KAK1733517.1"/>
    </source>
</evidence>
<organism evidence="1 2">
    <name type="scientific">Skeletonema marinoi</name>
    <dbReference type="NCBI Taxonomy" id="267567"/>
    <lineage>
        <taxon>Eukaryota</taxon>
        <taxon>Sar</taxon>
        <taxon>Stramenopiles</taxon>
        <taxon>Ochrophyta</taxon>
        <taxon>Bacillariophyta</taxon>
        <taxon>Coscinodiscophyceae</taxon>
        <taxon>Thalassiosirophycidae</taxon>
        <taxon>Thalassiosirales</taxon>
        <taxon>Skeletonemataceae</taxon>
        <taxon>Skeletonema</taxon>
        <taxon>Skeletonema marinoi-dohrnii complex</taxon>
    </lineage>
</organism>